<gene>
    <name evidence="3" type="ORF">B0H94_11824</name>
</gene>
<dbReference type="AlphaFoldDB" id="A0A2P8H678"/>
<dbReference type="Pfam" id="PF06810">
    <property type="entry name" value="Phage_scaffold"/>
    <property type="match status" value="1"/>
</dbReference>
<dbReference type="RefSeq" id="WP_106589887.1">
    <property type="nucleotide sequence ID" value="NZ_PYAV01000018.1"/>
</dbReference>
<feature type="region of interest" description="Disordered" evidence="2">
    <location>
        <begin position="145"/>
        <end position="186"/>
    </location>
</feature>
<organism evidence="3 4">
    <name type="scientific">Salsuginibacillus halophilus</name>
    <dbReference type="NCBI Taxonomy" id="517424"/>
    <lineage>
        <taxon>Bacteria</taxon>
        <taxon>Bacillati</taxon>
        <taxon>Bacillota</taxon>
        <taxon>Bacilli</taxon>
        <taxon>Bacillales</taxon>
        <taxon>Bacillaceae</taxon>
        <taxon>Salsuginibacillus</taxon>
    </lineage>
</organism>
<accession>A0A2P8H678</accession>
<keyword evidence="4" id="KW-1185">Reference proteome</keyword>
<dbReference type="EMBL" id="PYAV01000018">
    <property type="protein sequence ID" value="PSL41711.1"/>
    <property type="molecule type" value="Genomic_DNA"/>
</dbReference>
<sequence>MKREFLKELGLENEAIEKIMEEHGKTVNSIKEEAGNAEELQQQLDEYKQAMDDRDKQLKELNKQAEGNEELQNKIKELQDQNEQTKQEYEQQLQQTKFDHALEKSLTEAEAKNPKAVKALLDMDTIKQDGDVLKGLDDQLSKIRESDPYLFAEQQDQPKPQFGQDTNVKAGESAQDSWLEAFKPAD</sequence>
<evidence type="ECO:0000313" key="3">
    <source>
        <dbReference type="EMBL" id="PSL41711.1"/>
    </source>
</evidence>
<feature type="coiled-coil region" evidence="1">
    <location>
        <begin position="30"/>
        <end position="95"/>
    </location>
</feature>
<evidence type="ECO:0000313" key="4">
    <source>
        <dbReference type="Proteomes" id="UP000242310"/>
    </source>
</evidence>
<feature type="compositionally biased region" description="Polar residues" evidence="2">
    <location>
        <begin position="154"/>
        <end position="167"/>
    </location>
</feature>
<dbReference type="InterPro" id="IPR009636">
    <property type="entry name" value="SCAF"/>
</dbReference>
<evidence type="ECO:0000256" key="2">
    <source>
        <dbReference type="SAM" id="MobiDB-lite"/>
    </source>
</evidence>
<evidence type="ECO:0000256" key="1">
    <source>
        <dbReference type="SAM" id="Coils"/>
    </source>
</evidence>
<comment type="caution">
    <text evidence="3">The sequence shown here is derived from an EMBL/GenBank/DDBJ whole genome shotgun (WGS) entry which is preliminary data.</text>
</comment>
<name>A0A2P8H678_9BACI</name>
<dbReference type="OrthoDB" id="2365850at2"/>
<protein>
    <submittedName>
        <fullName evidence="3">Minor structural protein GP20</fullName>
    </submittedName>
</protein>
<dbReference type="Proteomes" id="UP000242310">
    <property type="component" value="Unassembled WGS sequence"/>
</dbReference>
<keyword evidence="1" id="KW-0175">Coiled coil</keyword>
<reference evidence="3 4" key="1">
    <citation type="submission" date="2018-03" db="EMBL/GenBank/DDBJ databases">
        <title>Genomic Encyclopedia of Type Strains, Phase III (KMG-III): the genomes of soil and plant-associated and newly described type strains.</title>
        <authorList>
            <person name="Whitman W."/>
        </authorList>
    </citation>
    <scope>NUCLEOTIDE SEQUENCE [LARGE SCALE GENOMIC DNA]</scope>
    <source>
        <strain evidence="3 4">CGMCC 1.07653</strain>
    </source>
</reference>
<proteinExistence type="predicted"/>